<reference evidence="1" key="1">
    <citation type="submission" date="2022-06" db="EMBL/GenBank/DDBJ databases">
        <title>Lutimaribacter sp. EGI FJ00013, a novel bacterium isolated from a salt lake sediment enrichment.</title>
        <authorList>
            <person name="Gao L."/>
            <person name="Fang B.-Z."/>
            <person name="Li W.-J."/>
        </authorList>
    </citation>
    <scope>NUCLEOTIDE SEQUENCE</scope>
    <source>
        <strain evidence="1">EGI FJ00013</strain>
    </source>
</reference>
<accession>A0ACC5ZUP6</accession>
<protein>
    <submittedName>
        <fullName evidence="1">Uncharacterized protein</fullName>
    </submittedName>
</protein>
<dbReference type="Proteomes" id="UP001203036">
    <property type="component" value="Unassembled WGS sequence"/>
</dbReference>
<organism evidence="1 2">
    <name type="scientific">Lutimaribacter degradans</name>
    <dbReference type="NCBI Taxonomy" id="2945989"/>
    <lineage>
        <taxon>Bacteria</taxon>
        <taxon>Pseudomonadati</taxon>
        <taxon>Pseudomonadota</taxon>
        <taxon>Alphaproteobacteria</taxon>
        <taxon>Rhodobacterales</taxon>
        <taxon>Roseobacteraceae</taxon>
        <taxon>Lutimaribacter</taxon>
    </lineage>
</organism>
<dbReference type="EMBL" id="JAMQGO010000003">
    <property type="protein sequence ID" value="MCM2561913.1"/>
    <property type="molecule type" value="Genomic_DNA"/>
</dbReference>
<name>A0ACC5ZUP6_9RHOB</name>
<keyword evidence="2" id="KW-1185">Reference proteome</keyword>
<comment type="caution">
    <text evidence="1">The sequence shown here is derived from an EMBL/GenBank/DDBJ whole genome shotgun (WGS) entry which is preliminary data.</text>
</comment>
<evidence type="ECO:0000313" key="1">
    <source>
        <dbReference type="EMBL" id="MCM2561913.1"/>
    </source>
</evidence>
<proteinExistence type="predicted"/>
<evidence type="ECO:0000313" key="2">
    <source>
        <dbReference type="Proteomes" id="UP001203036"/>
    </source>
</evidence>
<gene>
    <name evidence="1" type="ORF">M8744_07140</name>
</gene>
<sequence>MSMQQLLEDFGTTSSDRLVMTDQALEEVRLVSFENGYQAGWEDAAEAHSKEQAHVKNELAQNLQDITFTLHEAETAILRNLEPLFAGLSNTLLPETAQQAFETRISEELAKLIREMGRGRLVLTVNPDQVERVEALAPKDGTVDLSVEADATLGEGQAFLRLGQRERMIDLDSALGEIQQMILSCFGTLKEDKVYG</sequence>